<comment type="similarity">
    <text evidence="1">Belongs to the DprA/Smf family.</text>
</comment>
<accession>C3JBR0</accession>
<dbReference type="GeneID" id="93366011"/>
<dbReference type="SUPFAM" id="SSF102405">
    <property type="entry name" value="MCP/YpsA-like"/>
    <property type="match status" value="1"/>
</dbReference>
<evidence type="ECO:0000313" key="4">
    <source>
        <dbReference type="EMBL" id="EEN82294.1"/>
    </source>
</evidence>
<dbReference type="eggNOG" id="COG0758">
    <property type="taxonomic scope" value="Bacteria"/>
</dbReference>
<feature type="domain" description="DprA winged helix" evidence="3">
    <location>
        <begin position="315"/>
        <end position="363"/>
    </location>
</feature>
<protein>
    <submittedName>
        <fullName evidence="4">DNA protecting protein DprA</fullName>
    </submittedName>
</protein>
<evidence type="ECO:0000313" key="5">
    <source>
        <dbReference type="Proteomes" id="UP000004295"/>
    </source>
</evidence>
<keyword evidence="5" id="KW-1185">Reference proteome</keyword>
<dbReference type="Pfam" id="PF17782">
    <property type="entry name" value="WHD_DprA"/>
    <property type="match status" value="1"/>
</dbReference>
<dbReference type="InterPro" id="IPR036388">
    <property type="entry name" value="WH-like_DNA-bd_sf"/>
</dbReference>
<dbReference type="InterPro" id="IPR041614">
    <property type="entry name" value="DprA_WH"/>
</dbReference>
<dbReference type="Gene3D" id="1.10.10.10">
    <property type="entry name" value="Winged helix-like DNA-binding domain superfamily/Winged helix DNA-binding domain"/>
    <property type="match status" value="1"/>
</dbReference>
<dbReference type="Proteomes" id="UP000004295">
    <property type="component" value="Unassembled WGS sequence"/>
</dbReference>
<dbReference type="AlphaFoldDB" id="C3JBR0"/>
<dbReference type="Pfam" id="PF02481">
    <property type="entry name" value="DNA_processg_A"/>
    <property type="match status" value="1"/>
</dbReference>
<dbReference type="InterPro" id="IPR057666">
    <property type="entry name" value="DrpA_SLOG"/>
</dbReference>
<dbReference type="RefSeq" id="WP_004334046.1">
    <property type="nucleotide sequence ID" value="NZ_ACNN01000026.1"/>
</dbReference>
<dbReference type="InterPro" id="IPR003488">
    <property type="entry name" value="DprA"/>
</dbReference>
<dbReference type="NCBIfam" id="TIGR00732">
    <property type="entry name" value="dprA"/>
    <property type="match status" value="1"/>
</dbReference>
<evidence type="ECO:0000256" key="1">
    <source>
        <dbReference type="ARBA" id="ARBA00006525"/>
    </source>
</evidence>
<dbReference type="GO" id="GO:0009294">
    <property type="term" value="P:DNA-mediated transformation"/>
    <property type="evidence" value="ECO:0007669"/>
    <property type="project" value="InterPro"/>
</dbReference>
<name>C3JBR0_POREA</name>
<evidence type="ECO:0000259" key="3">
    <source>
        <dbReference type="Pfam" id="PF17782"/>
    </source>
</evidence>
<feature type="domain" description="Smf/DprA SLOG" evidence="2">
    <location>
        <begin position="82"/>
        <end position="290"/>
    </location>
</feature>
<evidence type="ECO:0000259" key="2">
    <source>
        <dbReference type="Pfam" id="PF02481"/>
    </source>
</evidence>
<reference evidence="4 5" key="1">
    <citation type="submission" date="2009-04" db="EMBL/GenBank/DDBJ databases">
        <authorList>
            <person name="Sebastian Y."/>
            <person name="Madupu R."/>
            <person name="Durkin A.S."/>
            <person name="Torralba M."/>
            <person name="Methe B."/>
            <person name="Sutton G.G."/>
            <person name="Strausberg R.L."/>
            <person name="Nelson K.E."/>
        </authorList>
    </citation>
    <scope>NUCLEOTIDE SEQUENCE [LARGE SCALE GENOMIC DNA]</scope>
    <source>
        <strain evidence="5">ATCC 35406 / BCRC 14492 / JCM 8526 / NCTC 13058 / HG 370</strain>
    </source>
</reference>
<proteinExistence type="inferred from homology"/>
<dbReference type="PANTHER" id="PTHR43022:SF1">
    <property type="entry name" value="PROTEIN SMF"/>
    <property type="match status" value="1"/>
</dbReference>
<dbReference type="STRING" id="553175.POREN0001_1795"/>
<comment type="caution">
    <text evidence="4">The sequence shown here is derived from an EMBL/GenBank/DDBJ whole genome shotgun (WGS) entry which is preliminary data.</text>
</comment>
<dbReference type="PANTHER" id="PTHR43022">
    <property type="entry name" value="PROTEIN SMF"/>
    <property type="match status" value="1"/>
</dbReference>
<organism evidence="4 5">
    <name type="scientific">Porphyromonas endodontalis (strain ATCC 35406 / DSM 24491 / JCM 8526 / CCUG 16442 / BCRC 14492 / NCTC 13058 / HG 370)</name>
    <name type="common">Bacteroides endodontalis</name>
    <dbReference type="NCBI Taxonomy" id="553175"/>
    <lineage>
        <taxon>Bacteria</taxon>
        <taxon>Pseudomonadati</taxon>
        <taxon>Bacteroidota</taxon>
        <taxon>Bacteroidia</taxon>
        <taxon>Bacteroidales</taxon>
        <taxon>Porphyromonadaceae</taxon>
        <taxon>Porphyromonas</taxon>
    </lineage>
</organism>
<sequence>MGKAAYLLALSRIEGVGAITLRRILDAVDDVCDIFSNPAILEGVAPALYRRVVSHLSLSELLESAKREVEEAKRKHIDTFGLGDVDYPQLLAECADPPPAFFYFGNRDALHSPHCISVVGTRRASRYGLKAVEVLLEDLANKLPDLVVISGLAFGIDVKAHKVALDLGIPTIGVLAHGLDRIYPAAHRNIAIEMVKKGGLLSEYSWGSKVERHHFVGRNRIVAGLSHATLVVESADRGGSLLTAAMASGYGREVFAVPGRITDSTSVGCNRIIASMQAIPAVNADSIISVLGWGKSNGGEEESSSSLFVPQDLPDDPVLRLIVEEETIHFNDLLMRLGMSAAELSNKLFTLEFDGFIKPLPGGLYAKS</sequence>
<dbReference type="EMBL" id="ACNN01000026">
    <property type="protein sequence ID" value="EEN82294.1"/>
    <property type="molecule type" value="Genomic_DNA"/>
</dbReference>
<gene>
    <name evidence="4" type="primary">dprA</name>
    <name evidence="4" type="ORF">POREN0001_1795</name>
</gene>
<dbReference type="Gene3D" id="3.40.50.450">
    <property type="match status" value="1"/>
</dbReference>